<dbReference type="Proteomes" id="UP000305883">
    <property type="component" value="Unassembled WGS sequence"/>
</dbReference>
<accession>A0A4T0W9D9</accession>
<organism evidence="1 2">
    <name type="scientific">Colletotrichum higginsianum</name>
    <dbReference type="NCBI Taxonomy" id="80884"/>
    <lineage>
        <taxon>Eukaryota</taxon>
        <taxon>Fungi</taxon>
        <taxon>Dikarya</taxon>
        <taxon>Ascomycota</taxon>
        <taxon>Pezizomycotina</taxon>
        <taxon>Sordariomycetes</taxon>
        <taxon>Hypocreomycetidae</taxon>
        <taxon>Glomerellales</taxon>
        <taxon>Glomerellaceae</taxon>
        <taxon>Colletotrichum</taxon>
        <taxon>Colletotrichum destructivum species complex</taxon>
    </lineage>
</organism>
<dbReference type="OrthoDB" id="4817623at2759"/>
<dbReference type="AlphaFoldDB" id="A0A4T0W9D9"/>
<reference evidence="1 2" key="1">
    <citation type="journal article" date="2019" name="Genome Biol. Evol.">
        <title>Genomic Plasticity Mediated by Transposable Elements in the Plant Pathogenic Fungus Colletotrichum higginsianum.</title>
        <authorList>
            <person name="Tsushima A."/>
            <person name="Gan P."/>
            <person name="Kumakura N."/>
            <person name="Narusaka M."/>
            <person name="Takano Y."/>
            <person name="Narusaka Y."/>
            <person name="Shirasu K."/>
        </authorList>
    </citation>
    <scope>NUCLEOTIDE SEQUENCE [LARGE SCALE GENOMIC DNA]</scope>
    <source>
        <strain evidence="1 2">MAFF305635-RFP</strain>
    </source>
</reference>
<dbReference type="EMBL" id="MWPZ01000003">
    <property type="protein sequence ID" value="TID02065.1"/>
    <property type="molecule type" value="Genomic_DNA"/>
</dbReference>
<comment type="caution">
    <text evidence="1">The sequence shown here is derived from an EMBL/GenBank/DDBJ whole genome shotgun (WGS) entry which is preliminary data.</text>
</comment>
<protein>
    <submittedName>
        <fullName evidence="1">Uncharacterized protein</fullName>
    </submittedName>
</protein>
<evidence type="ECO:0000313" key="2">
    <source>
        <dbReference type="Proteomes" id="UP000305883"/>
    </source>
</evidence>
<proteinExistence type="predicted"/>
<name>A0A4T0W9D9_9PEZI</name>
<gene>
    <name evidence="1" type="ORF">CH35J_003391</name>
</gene>
<sequence length="424" mass="47690">MVFGIFKKSKSADDAAGPADNGIVPVRRITSNSMAYAPAAEQDLIGVDMAAIWESINAPRTTLNVDSYDFFLPAGPMVEDKSWMVLTNGDIGLVTWNGLLVEDSDVIHRVKTKNRTKAFTFHCECLTLDFRLSQSLRRSFIGHGATAECRVTTRLKTDCRFAADKVTKCMASLLWFRVQAYGSTHWRTPTEVADDLRKATKALRELVGFAARFIEVLRRHHQGNGREDSMPVAYKRALMLMGLAKWYRTHRAINSIQCLEKALRRSVDESTRQAASRSACLVQSNLLGMLGWRLAPGSLGSQRNVLPDVLTTLDVLSTTDWDCYAEKDVRARMEQTEITVRIVKEAGFTLWTQQKIIGFLRHRPLSKVDLTEPTWAGQETRGEEKIHPSHLRMLRALPWVRSFDVDGHIPILRFVAPDSADGVN</sequence>
<evidence type="ECO:0000313" key="1">
    <source>
        <dbReference type="EMBL" id="TID02065.1"/>
    </source>
</evidence>